<sequence length="86" mass="9121">MTATTLSIFVILALFGSSIAGRPGKSQADCKLNEVFTTCGYCESSCGDLWPMCSYTCKKPGCYCPTGDFVRLPDGDCIPIAGCFKG</sequence>
<dbReference type="WBParaSite" id="Pan_g18122.t1">
    <property type="protein sequence ID" value="Pan_g18122.t1"/>
    <property type="gene ID" value="Pan_g18122"/>
</dbReference>
<keyword evidence="1" id="KW-0722">Serine protease inhibitor</keyword>
<name>A0A7E4V953_PANRE</name>
<evidence type="ECO:0000256" key="1">
    <source>
        <dbReference type="ARBA" id="ARBA00022900"/>
    </source>
</evidence>
<protein>
    <submittedName>
        <fullName evidence="4">TIL domain-containing protein</fullName>
    </submittedName>
</protein>
<dbReference type="AlphaFoldDB" id="A0A7E4V953"/>
<dbReference type="CDD" id="cd19941">
    <property type="entry name" value="TIL"/>
    <property type="match status" value="1"/>
</dbReference>
<keyword evidence="3" id="KW-1185">Reference proteome</keyword>
<dbReference type="InterPro" id="IPR036084">
    <property type="entry name" value="Ser_inhib-like_sf"/>
</dbReference>
<evidence type="ECO:0000313" key="4">
    <source>
        <dbReference type="WBParaSite" id="Pan_g18122.t1"/>
    </source>
</evidence>
<reference evidence="3" key="1">
    <citation type="journal article" date="2013" name="Genetics">
        <title>The draft genome and transcriptome of Panagrellus redivivus are shaped by the harsh demands of a free-living lifestyle.</title>
        <authorList>
            <person name="Srinivasan J."/>
            <person name="Dillman A.R."/>
            <person name="Macchietto M.G."/>
            <person name="Heikkinen L."/>
            <person name="Lakso M."/>
            <person name="Fracchia K.M."/>
            <person name="Antoshechkin I."/>
            <person name="Mortazavi A."/>
            <person name="Wong G."/>
            <person name="Sternberg P.W."/>
        </authorList>
    </citation>
    <scope>NUCLEOTIDE SEQUENCE [LARGE SCALE GENOMIC DNA]</scope>
    <source>
        <strain evidence="3">MT8872</strain>
    </source>
</reference>
<organism evidence="3 4">
    <name type="scientific">Panagrellus redivivus</name>
    <name type="common">Microworm</name>
    <dbReference type="NCBI Taxonomy" id="6233"/>
    <lineage>
        <taxon>Eukaryota</taxon>
        <taxon>Metazoa</taxon>
        <taxon>Ecdysozoa</taxon>
        <taxon>Nematoda</taxon>
        <taxon>Chromadorea</taxon>
        <taxon>Rhabditida</taxon>
        <taxon>Tylenchina</taxon>
        <taxon>Panagrolaimomorpha</taxon>
        <taxon>Panagrolaimoidea</taxon>
        <taxon>Panagrolaimidae</taxon>
        <taxon>Panagrellus</taxon>
    </lineage>
</organism>
<dbReference type="SUPFAM" id="SSF57567">
    <property type="entry name" value="Serine protease inhibitors"/>
    <property type="match status" value="1"/>
</dbReference>
<dbReference type="Gene3D" id="2.10.25.10">
    <property type="entry name" value="Laminin"/>
    <property type="match status" value="1"/>
</dbReference>
<reference evidence="4" key="2">
    <citation type="submission" date="2020-10" db="UniProtKB">
        <authorList>
            <consortium name="WormBaseParasite"/>
        </authorList>
    </citation>
    <scope>IDENTIFICATION</scope>
</reference>
<proteinExistence type="predicted"/>
<dbReference type="GO" id="GO:0004867">
    <property type="term" value="F:serine-type endopeptidase inhibitor activity"/>
    <property type="evidence" value="ECO:0007669"/>
    <property type="project" value="UniProtKB-KW"/>
</dbReference>
<evidence type="ECO:0000256" key="2">
    <source>
        <dbReference type="SAM" id="SignalP"/>
    </source>
</evidence>
<feature type="chain" id="PRO_5028993987" evidence="2">
    <location>
        <begin position="21"/>
        <end position="86"/>
    </location>
</feature>
<evidence type="ECO:0000313" key="3">
    <source>
        <dbReference type="Proteomes" id="UP000492821"/>
    </source>
</evidence>
<dbReference type="Proteomes" id="UP000492821">
    <property type="component" value="Unassembled WGS sequence"/>
</dbReference>
<keyword evidence="1" id="KW-0646">Protease inhibitor</keyword>
<feature type="signal peptide" evidence="2">
    <location>
        <begin position="1"/>
        <end position="20"/>
    </location>
</feature>
<keyword evidence="2" id="KW-0732">Signal</keyword>
<accession>A0A7E4V953</accession>